<feature type="transmembrane region" description="Helical" evidence="1">
    <location>
        <begin position="7"/>
        <end position="24"/>
    </location>
</feature>
<comment type="caution">
    <text evidence="2">The sequence shown here is derived from an EMBL/GenBank/DDBJ whole genome shotgun (WGS) entry which is preliminary data.</text>
</comment>
<protein>
    <submittedName>
        <fullName evidence="2">Uncharacterized protein</fullName>
    </submittedName>
</protein>
<name>A0A2S7WCQ6_9FLAO</name>
<accession>A0A2S7WCQ6</accession>
<evidence type="ECO:0000313" key="2">
    <source>
        <dbReference type="EMBL" id="PQJ75408.1"/>
    </source>
</evidence>
<reference evidence="2 3" key="1">
    <citation type="submission" date="2016-12" db="EMBL/GenBank/DDBJ databases">
        <title>Trade-off between light-utilization and light-protection in marine flavobacteria.</title>
        <authorList>
            <person name="Kumagai Y."/>
            <person name="Yoshizawa S."/>
            <person name="Kogure K."/>
            <person name="Iwasaki W."/>
        </authorList>
    </citation>
    <scope>NUCLEOTIDE SEQUENCE [LARGE SCALE GENOMIC DNA]</scope>
    <source>
        <strain evidence="2 3">KCTC 22729</strain>
    </source>
</reference>
<feature type="transmembrane region" description="Helical" evidence="1">
    <location>
        <begin position="30"/>
        <end position="51"/>
    </location>
</feature>
<dbReference type="Proteomes" id="UP000237608">
    <property type="component" value="Unassembled WGS sequence"/>
</dbReference>
<sequence>MNKLLKIMFVIFIIWMAIGVFLIKTEHEKAQIVMGLGVMYLSFIFMPTFIYHRYKDGKYKKYIINDEKLREAFKNVGKN</sequence>
<evidence type="ECO:0000256" key="1">
    <source>
        <dbReference type="SAM" id="Phobius"/>
    </source>
</evidence>
<keyword evidence="1" id="KW-1133">Transmembrane helix</keyword>
<keyword evidence="3" id="KW-1185">Reference proteome</keyword>
<dbReference type="EMBL" id="MSCL01000001">
    <property type="protein sequence ID" value="PQJ75408.1"/>
    <property type="molecule type" value="Genomic_DNA"/>
</dbReference>
<keyword evidence="1" id="KW-0812">Transmembrane</keyword>
<organism evidence="2 3">
    <name type="scientific">Polaribacter gangjinensis</name>
    <dbReference type="NCBI Taxonomy" id="574710"/>
    <lineage>
        <taxon>Bacteria</taxon>
        <taxon>Pseudomonadati</taxon>
        <taxon>Bacteroidota</taxon>
        <taxon>Flavobacteriia</taxon>
        <taxon>Flavobacteriales</taxon>
        <taxon>Flavobacteriaceae</taxon>
    </lineage>
</organism>
<dbReference type="OrthoDB" id="1145018at2"/>
<proteinExistence type="predicted"/>
<dbReference type="RefSeq" id="WP_105046547.1">
    <property type="nucleotide sequence ID" value="NZ_CP150662.1"/>
</dbReference>
<gene>
    <name evidence="2" type="ORF">BTO13_09225</name>
</gene>
<dbReference type="AlphaFoldDB" id="A0A2S7WCQ6"/>
<evidence type="ECO:0000313" key="3">
    <source>
        <dbReference type="Proteomes" id="UP000237608"/>
    </source>
</evidence>
<keyword evidence="1" id="KW-0472">Membrane</keyword>